<protein>
    <submittedName>
        <fullName evidence="2">Uncharacterized protein</fullName>
    </submittedName>
</protein>
<proteinExistence type="predicted"/>
<accession>A0AAV4SU29</accession>
<dbReference type="EMBL" id="BPLQ01008434">
    <property type="protein sequence ID" value="GIY37285.1"/>
    <property type="molecule type" value="Genomic_DNA"/>
</dbReference>
<comment type="caution">
    <text evidence="2">The sequence shown here is derived from an EMBL/GenBank/DDBJ whole genome shotgun (WGS) entry which is preliminary data.</text>
</comment>
<evidence type="ECO:0000313" key="2">
    <source>
        <dbReference type="EMBL" id="GIY37285.1"/>
    </source>
</evidence>
<dbReference type="AlphaFoldDB" id="A0AAV4SU29"/>
<sequence length="138" mass="15472">MLLQWISPTNHERPKEGQKEPAPGKRKKRILCKTCCPLPSSTANSTPGHIYQAHDGLSTFWRQTSVYPPSNPMLIGADTGRGKCLLCQRDCLPCPTNPGPYLKRVVSSRSFSLVVLERLIASAVIEWRLFCENMEGFK</sequence>
<feature type="compositionally biased region" description="Basic and acidic residues" evidence="1">
    <location>
        <begin position="10"/>
        <end position="23"/>
    </location>
</feature>
<organism evidence="2 3">
    <name type="scientific">Caerostris darwini</name>
    <dbReference type="NCBI Taxonomy" id="1538125"/>
    <lineage>
        <taxon>Eukaryota</taxon>
        <taxon>Metazoa</taxon>
        <taxon>Ecdysozoa</taxon>
        <taxon>Arthropoda</taxon>
        <taxon>Chelicerata</taxon>
        <taxon>Arachnida</taxon>
        <taxon>Araneae</taxon>
        <taxon>Araneomorphae</taxon>
        <taxon>Entelegynae</taxon>
        <taxon>Araneoidea</taxon>
        <taxon>Araneidae</taxon>
        <taxon>Caerostris</taxon>
    </lineage>
</organism>
<evidence type="ECO:0000313" key="3">
    <source>
        <dbReference type="Proteomes" id="UP001054837"/>
    </source>
</evidence>
<dbReference type="Proteomes" id="UP001054837">
    <property type="component" value="Unassembled WGS sequence"/>
</dbReference>
<name>A0AAV4SU29_9ARAC</name>
<evidence type="ECO:0000256" key="1">
    <source>
        <dbReference type="SAM" id="MobiDB-lite"/>
    </source>
</evidence>
<keyword evidence="3" id="KW-1185">Reference proteome</keyword>
<gene>
    <name evidence="2" type="ORF">CDAR_261441</name>
</gene>
<feature type="region of interest" description="Disordered" evidence="1">
    <location>
        <begin position="1"/>
        <end position="26"/>
    </location>
</feature>
<reference evidence="2 3" key="1">
    <citation type="submission" date="2021-06" db="EMBL/GenBank/DDBJ databases">
        <title>Caerostris darwini draft genome.</title>
        <authorList>
            <person name="Kono N."/>
            <person name="Arakawa K."/>
        </authorList>
    </citation>
    <scope>NUCLEOTIDE SEQUENCE [LARGE SCALE GENOMIC DNA]</scope>
</reference>